<accession>A0A841CZH3</accession>
<evidence type="ECO:0000313" key="4">
    <source>
        <dbReference type="Proteomes" id="UP000562352"/>
    </source>
</evidence>
<evidence type="ECO:0000256" key="1">
    <source>
        <dbReference type="SAM" id="MobiDB-lite"/>
    </source>
</evidence>
<dbReference type="EMBL" id="JACHJJ010000002">
    <property type="protein sequence ID" value="MBB5961508.1"/>
    <property type="molecule type" value="Genomic_DNA"/>
</dbReference>
<dbReference type="InterPro" id="IPR001343">
    <property type="entry name" value="Hemolysn_Ca-bd"/>
</dbReference>
<keyword evidence="2" id="KW-0732">Signal</keyword>
<evidence type="ECO:0000313" key="3">
    <source>
        <dbReference type="EMBL" id="MBB5961508.1"/>
    </source>
</evidence>
<feature type="signal peptide" evidence="2">
    <location>
        <begin position="1"/>
        <end position="30"/>
    </location>
</feature>
<dbReference type="Proteomes" id="UP000562352">
    <property type="component" value="Unassembled WGS sequence"/>
</dbReference>
<keyword evidence="4" id="KW-1185">Reference proteome</keyword>
<feature type="chain" id="PRO_5032390678" evidence="2">
    <location>
        <begin position="31"/>
        <end position="278"/>
    </location>
</feature>
<dbReference type="InterPro" id="IPR011049">
    <property type="entry name" value="Serralysin-like_metalloprot_C"/>
</dbReference>
<dbReference type="SUPFAM" id="SSF51120">
    <property type="entry name" value="beta-Roll"/>
    <property type="match status" value="1"/>
</dbReference>
<dbReference type="Pfam" id="PF00353">
    <property type="entry name" value="HemolysinCabind"/>
    <property type="match status" value="2"/>
</dbReference>
<feature type="region of interest" description="Disordered" evidence="1">
    <location>
        <begin position="220"/>
        <end position="250"/>
    </location>
</feature>
<dbReference type="GO" id="GO:0005509">
    <property type="term" value="F:calcium ion binding"/>
    <property type="evidence" value="ECO:0007669"/>
    <property type="project" value="InterPro"/>
</dbReference>
<comment type="caution">
    <text evidence="3">The sequence shown here is derived from an EMBL/GenBank/DDBJ whole genome shotgun (WGS) entry which is preliminary data.</text>
</comment>
<name>A0A841CZH3_PLAVE</name>
<sequence length="278" mass="28443">MRITKHTARLALPALAAAALAGTLATPGHAAAPSRAATPTAYVTGNNDLYYVGGDSANRIKLVSLSAGRIVTLEDTTGTGIEPGAGCRRDGLSPNKVTCETGAPVKVIKLMTGGGPDEVQVDTSLTTTIEGGAGRDTYFGATASTGTNVTFDGGEDIDAADYGRSGSGVLVDMDGQADDGRLNRDRDNITTTVENLFGSDFDDSLRGNSNANRIVGREGADALRGGNGDDEIWATESAGADGSKADKPDLSCGTGADVIRVDLTDPQVSGDCETVDRR</sequence>
<gene>
    <name evidence="3" type="ORF">FHS22_000765</name>
</gene>
<dbReference type="AlphaFoldDB" id="A0A841CZH3"/>
<evidence type="ECO:0000256" key="2">
    <source>
        <dbReference type="SAM" id="SignalP"/>
    </source>
</evidence>
<organism evidence="3 4">
    <name type="scientific">Planomonospora venezuelensis</name>
    <dbReference type="NCBI Taxonomy" id="1999"/>
    <lineage>
        <taxon>Bacteria</taxon>
        <taxon>Bacillati</taxon>
        <taxon>Actinomycetota</taxon>
        <taxon>Actinomycetes</taxon>
        <taxon>Streptosporangiales</taxon>
        <taxon>Streptosporangiaceae</taxon>
        <taxon>Planomonospora</taxon>
    </lineage>
</organism>
<protein>
    <submittedName>
        <fullName evidence="3">Ca2+-binding RTX toxin-like protein</fullName>
    </submittedName>
</protein>
<proteinExistence type="predicted"/>
<reference evidence="3 4" key="1">
    <citation type="submission" date="2020-08" db="EMBL/GenBank/DDBJ databases">
        <title>Genomic Encyclopedia of Type Strains, Phase III (KMG-III): the genomes of soil and plant-associated and newly described type strains.</title>
        <authorList>
            <person name="Whitman W."/>
        </authorList>
    </citation>
    <scope>NUCLEOTIDE SEQUENCE [LARGE SCALE GENOMIC DNA]</scope>
    <source>
        <strain evidence="3 4">CECT 3303</strain>
    </source>
</reference>
<dbReference type="Gene3D" id="2.150.10.10">
    <property type="entry name" value="Serralysin-like metalloprotease, C-terminal"/>
    <property type="match status" value="1"/>
</dbReference>
<dbReference type="RefSeq" id="WP_184938457.1">
    <property type="nucleotide sequence ID" value="NZ_JACHJJ010000002.1"/>
</dbReference>